<dbReference type="EMBL" id="AP029263">
    <property type="protein sequence ID" value="BFF90383.1"/>
    <property type="molecule type" value="Genomic_DNA"/>
</dbReference>
<sequence>MESRHQSVVVEFPRRVVCSQDATSAVLSGRKVETHRAVLFPPGSFVKFTCNLGTGLLATYPRGVSFALEEAVYFPVPGSVNDLYTKRYLPQTTTKKPEKLPDSYVFIPGTDWRFKAQTLPKPKWRPPPPKTHRIDDGSYANPAKWQQWSEYAKQQEEKWQKPYWNHKTAATKWGKHQWIDSTTAANRTWQSHHYHGHRDRRDLFERFNRLSSLFKMDLKSCILRTICDSKRLLLPLGYSQLQDMLRLVFTMPRLDGVEDEYSRLMDQHAEGCAADLKTKCNMNLLIWLLSGRKE</sequence>
<keyword evidence="2" id="KW-1185">Reference proteome</keyword>
<accession>A0AAU9F6Y2</accession>
<name>A0AAU9F6Y2_DROMD</name>
<evidence type="ECO:0000313" key="1">
    <source>
        <dbReference type="EMBL" id="BFF90383.1"/>
    </source>
</evidence>
<dbReference type="PANTHER" id="PTHR21253:SF0">
    <property type="entry name" value="F-BOX ONLY PROTEIN 11-RELATED"/>
    <property type="match status" value="1"/>
</dbReference>
<dbReference type="SMART" id="SM00718">
    <property type="entry name" value="DM4_12"/>
    <property type="match status" value="1"/>
</dbReference>
<evidence type="ECO:0000313" key="2">
    <source>
        <dbReference type="Proteomes" id="UP001500889"/>
    </source>
</evidence>
<dbReference type="PANTHER" id="PTHR21253">
    <property type="entry name" value="F-BOX ONLY PROTEIN 11-RELATED"/>
    <property type="match status" value="1"/>
</dbReference>
<proteinExistence type="predicted"/>
<organism evidence="1 2">
    <name type="scientific">Drosophila madeirensis</name>
    <name type="common">Fruit fly</name>
    <dbReference type="NCBI Taxonomy" id="30013"/>
    <lineage>
        <taxon>Eukaryota</taxon>
        <taxon>Metazoa</taxon>
        <taxon>Ecdysozoa</taxon>
        <taxon>Arthropoda</taxon>
        <taxon>Hexapoda</taxon>
        <taxon>Insecta</taxon>
        <taxon>Pterygota</taxon>
        <taxon>Neoptera</taxon>
        <taxon>Endopterygota</taxon>
        <taxon>Diptera</taxon>
        <taxon>Brachycera</taxon>
        <taxon>Muscomorpha</taxon>
        <taxon>Ephydroidea</taxon>
        <taxon>Drosophilidae</taxon>
        <taxon>Drosophila</taxon>
        <taxon>Sophophora</taxon>
    </lineage>
</organism>
<dbReference type="InterPro" id="IPR006631">
    <property type="entry name" value="DM4_12"/>
</dbReference>
<gene>
    <name evidence="1" type="ORF">DMAD_08919</name>
</gene>
<reference evidence="1 2" key="1">
    <citation type="submission" date="2024-02" db="EMBL/GenBank/DDBJ databases">
        <title>A chromosome-level genome assembly of Drosophila madeirensis, a fruit fly species endemic to Madeira island.</title>
        <authorList>
            <person name="Tomihara K."/>
            <person name="Llopart A."/>
            <person name="Yamamoto D."/>
        </authorList>
    </citation>
    <scope>NUCLEOTIDE SEQUENCE [LARGE SCALE GENOMIC DNA]</scope>
    <source>
        <strain evidence="1 2">RF1</strain>
    </source>
</reference>
<dbReference type="Proteomes" id="UP001500889">
    <property type="component" value="Chromosome O"/>
</dbReference>
<protein>
    <submittedName>
        <fullName evidence="1">Uncharacterized protein</fullName>
    </submittedName>
</protein>
<dbReference type="Pfam" id="PF07841">
    <property type="entry name" value="DM4_12"/>
    <property type="match status" value="1"/>
</dbReference>
<dbReference type="AlphaFoldDB" id="A0AAU9F6Y2"/>